<evidence type="ECO:0000256" key="1">
    <source>
        <dbReference type="SAM" id="MobiDB-lite"/>
    </source>
</evidence>
<accession>A0A0E0KJP2</accession>
<dbReference type="Proteomes" id="UP000026962">
    <property type="component" value="Chromosome 3"/>
</dbReference>
<feature type="compositionally biased region" description="Low complexity" evidence="1">
    <location>
        <begin position="62"/>
        <end position="75"/>
    </location>
</feature>
<feature type="region of interest" description="Disordered" evidence="1">
    <location>
        <begin position="62"/>
        <end position="85"/>
    </location>
</feature>
<dbReference type="HOGENOM" id="CLU_1573188_0_0_1"/>
<dbReference type="SUPFAM" id="SSF54001">
    <property type="entry name" value="Cysteine proteinases"/>
    <property type="match status" value="1"/>
</dbReference>
<feature type="region of interest" description="Disordered" evidence="1">
    <location>
        <begin position="1"/>
        <end position="46"/>
    </location>
</feature>
<organism evidence="3">
    <name type="scientific">Oryza punctata</name>
    <name type="common">Red rice</name>
    <dbReference type="NCBI Taxonomy" id="4537"/>
    <lineage>
        <taxon>Eukaryota</taxon>
        <taxon>Viridiplantae</taxon>
        <taxon>Streptophyta</taxon>
        <taxon>Embryophyta</taxon>
        <taxon>Tracheophyta</taxon>
        <taxon>Spermatophyta</taxon>
        <taxon>Magnoliopsida</taxon>
        <taxon>Liliopsida</taxon>
        <taxon>Poales</taxon>
        <taxon>Poaceae</taxon>
        <taxon>BOP clade</taxon>
        <taxon>Oryzoideae</taxon>
        <taxon>Oryzeae</taxon>
        <taxon>Oryzinae</taxon>
        <taxon>Oryza</taxon>
    </lineage>
</organism>
<evidence type="ECO:0000259" key="2">
    <source>
        <dbReference type="Pfam" id="PF08246"/>
    </source>
</evidence>
<dbReference type="Gene3D" id="1.10.287.2250">
    <property type="match status" value="1"/>
</dbReference>
<reference evidence="3" key="2">
    <citation type="submission" date="2018-05" db="EMBL/GenBank/DDBJ databases">
        <title>OpunRS2 (Oryza punctata Reference Sequence Version 2).</title>
        <authorList>
            <person name="Zhang J."/>
            <person name="Kudrna D."/>
            <person name="Lee S."/>
            <person name="Talag J."/>
            <person name="Welchert J."/>
            <person name="Wing R.A."/>
        </authorList>
    </citation>
    <scope>NUCLEOTIDE SEQUENCE [LARGE SCALE GENOMIC DNA]</scope>
</reference>
<dbReference type="AlphaFoldDB" id="A0A0E0KJP2"/>
<sequence length="170" mass="18918">MPTREGIDDVGAARPRRGGRPISSRTLGSRCARVSPPPPPAASRAARVTSCIPCYLDDYSDSQLPAPSSLPSSDPEPGKDITDKDFKSDEAIWALYERWCKAYEKERDHAEMTRRFEMFKNSAEYVRSLNSDITSEAEQLILGRTAMGSMRKTRLNVCMILAILTGFTNL</sequence>
<dbReference type="Gramene" id="OPUNC03G33120.1">
    <property type="protein sequence ID" value="OPUNC03G33120.1"/>
    <property type="gene ID" value="OPUNC03G33120"/>
</dbReference>
<name>A0A0E0KJP2_ORYPU</name>
<dbReference type="Pfam" id="PF08246">
    <property type="entry name" value="Inhibitor_I29"/>
    <property type="match status" value="1"/>
</dbReference>
<proteinExistence type="predicted"/>
<reference evidence="3" key="1">
    <citation type="submission" date="2015-04" db="UniProtKB">
        <authorList>
            <consortium name="EnsemblPlants"/>
        </authorList>
    </citation>
    <scope>IDENTIFICATION</scope>
</reference>
<dbReference type="InterPro" id="IPR013201">
    <property type="entry name" value="Prot_inhib_I29"/>
</dbReference>
<keyword evidence="4" id="KW-1185">Reference proteome</keyword>
<dbReference type="InterPro" id="IPR038765">
    <property type="entry name" value="Papain-like_cys_pep_sf"/>
</dbReference>
<dbReference type="EnsemblPlants" id="OPUNC03G33120.1">
    <property type="protein sequence ID" value="OPUNC03G33120.1"/>
    <property type="gene ID" value="OPUNC03G33120"/>
</dbReference>
<evidence type="ECO:0000313" key="4">
    <source>
        <dbReference type="Proteomes" id="UP000026962"/>
    </source>
</evidence>
<feature type="compositionally biased region" description="Basic and acidic residues" evidence="1">
    <location>
        <begin position="76"/>
        <end position="85"/>
    </location>
</feature>
<protein>
    <recommendedName>
        <fullName evidence="2">Cathepsin propeptide inhibitor domain-containing protein</fullName>
    </recommendedName>
</protein>
<feature type="domain" description="Cathepsin propeptide inhibitor" evidence="2">
    <location>
        <begin position="96"/>
        <end position="134"/>
    </location>
</feature>
<evidence type="ECO:0000313" key="3">
    <source>
        <dbReference type="EnsemblPlants" id="OPUNC03G33120.1"/>
    </source>
</evidence>